<keyword evidence="5 7" id="KW-0413">Isomerase</keyword>
<feature type="active site" description="Proton donor/acceptor" evidence="7">
    <location>
        <position position="179"/>
    </location>
</feature>
<protein>
    <recommendedName>
        <fullName evidence="2 7">Glutamate racemase</fullName>
        <ecNumber evidence="2 7">5.1.1.3</ecNumber>
    </recommendedName>
</protein>
<evidence type="ECO:0000256" key="2">
    <source>
        <dbReference type="ARBA" id="ARBA00013090"/>
    </source>
</evidence>
<dbReference type="InterPro" id="IPR001920">
    <property type="entry name" value="Asp/Glu_race"/>
</dbReference>
<accession>A0A2H3KXG5</accession>
<dbReference type="InterPro" id="IPR004391">
    <property type="entry name" value="Glu_race"/>
</dbReference>
<dbReference type="PROSITE" id="PS00923">
    <property type="entry name" value="ASP_GLU_RACEMASE_1"/>
    <property type="match status" value="1"/>
</dbReference>
<keyword evidence="3 7" id="KW-0133">Cell shape</keyword>
<comment type="caution">
    <text evidence="8">The sequence shown here is derived from an EMBL/GenBank/DDBJ whole genome shotgun (WGS) entry which is preliminary data.</text>
</comment>
<dbReference type="PANTHER" id="PTHR21198">
    <property type="entry name" value="GLUTAMATE RACEMASE"/>
    <property type="match status" value="1"/>
</dbReference>
<keyword evidence="9" id="KW-1185">Reference proteome</keyword>
<comment type="pathway">
    <text evidence="7">Cell wall biogenesis; peptidoglycan biosynthesis.</text>
</comment>
<feature type="binding site" evidence="7">
    <location>
        <begin position="6"/>
        <end position="7"/>
    </location>
    <ligand>
        <name>substrate</name>
    </ligand>
</feature>
<evidence type="ECO:0000313" key="8">
    <source>
        <dbReference type="EMBL" id="PDW00123.1"/>
    </source>
</evidence>
<comment type="catalytic activity">
    <reaction evidence="1 7">
        <text>L-glutamate = D-glutamate</text>
        <dbReference type="Rhea" id="RHEA:12813"/>
        <dbReference type="ChEBI" id="CHEBI:29985"/>
        <dbReference type="ChEBI" id="CHEBI:29986"/>
        <dbReference type="EC" id="5.1.1.3"/>
    </reaction>
</comment>
<dbReference type="PANTHER" id="PTHR21198:SF2">
    <property type="entry name" value="GLUTAMATE RACEMASE"/>
    <property type="match status" value="1"/>
</dbReference>
<feature type="binding site" evidence="7">
    <location>
        <begin position="180"/>
        <end position="181"/>
    </location>
    <ligand>
        <name>substrate</name>
    </ligand>
</feature>
<gene>
    <name evidence="7" type="primary">murI</name>
    <name evidence="8" type="ORF">A9Q02_10760</name>
</gene>
<comment type="similarity">
    <text evidence="7">Belongs to the aspartate/glutamate racemases family.</text>
</comment>
<dbReference type="InterPro" id="IPR015942">
    <property type="entry name" value="Asp/Glu/hydantoin_racemase"/>
</dbReference>
<dbReference type="GO" id="GO:0009252">
    <property type="term" value="P:peptidoglycan biosynthetic process"/>
    <property type="evidence" value="ECO:0007669"/>
    <property type="project" value="UniProtKB-UniRule"/>
</dbReference>
<dbReference type="OrthoDB" id="9801055at2"/>
<dbReference type="EMBL" id="LYXE01000059">
    <property type="protein sequence ID" value="PDW00123.1"/>
    <property type="molecule type" value="Genomic_DNA"/>
</dbReference>
<feature type="active site" description="Proton donor/acceptor" evidence="7">
    <location>
        <position position="69"/>
    </location>
</feature>
<dbReference type="HAMAP" id="MF_00258">
    <property type="entry name" value="Glu_racemase"/>
    <property type="match status" value="1"/>
</dbReference>
<dbReference type="Pfam" id="PF01177">
    <property type="entry name" value="Asp_Glu_race"/>
    <property type="match status" value="1"/>
</dbReference>
<comment type="function">
    <text evidence="7">Provides the (R)-glutamate required for cell wall biosynthesis.</text>
</comment>
<dbReference type="GO" id="GO:0008881">
    <property type="term" value="F:glutamate racemase activity"/>
    <property type="evidence" value="ECO:0007669"/>
    <property type="project" value="UniProtKB-UniRule"/>
</dbReference>
<organism evidence="8 9">
    <name type="scientific">Candidatus Chloroploca asiatica</name>
    <dbReference type="NCBI Taxonomy" id="1506545"/>
    <lineage>
        <taxon>Bacteria</taxon>
        <taxon>Bacillati</taxon>
        <taxon>Chloroflexota</taxon>
        <taxon>Chloroflexia</taxon>
        <taxon>Chloroflexales</taxon>
        <taxon>Chloroflexineae</taxon>
        <taxon>Oscillochloridaceae</taxon>
        <taxon>Candidatus Chloroploca</taxon>
    </lineage>
</organism>
<sequence length="259" mass="26767">MIGLFDSGLGGLSVARAVRAVLPRHDLIYLADSAYCPYGPLATAQVRERALFCARWLVAHGAAVIVVACNTASSAALDVLRTTLEVPVVGMEPGIKPAVAATRTGKVAVLATSGTLQGDRFGRLVEQFAHGVTVRTVACPAMVDLVEAGLLRGDDAEAVVRGYVAPLLADGVDTFVLGCTHFPPLAPVIATVAPEATLIDTGPAVAAQTARVVAKLELAPGSGRVQAFTTGDPALIRPALWRVWGETIDVAQALQGTIT</sequence>
<evidence type="ECO:0000256" key="6">
    <source>
        <dbReference type="ARBA" id="ARBA00023316"/>
    </source>
</evidence>
<feature type="binding site" evidence="7">
    <location>
        <begin position="70"/>
        <end position="71"/>
    </location>
    <ligand>
        <name>substrate</name>
    </ligand>
</feature>
<evidence type="ECO:0000256" key="7">
    <source>
        <dbReference type="HAMAP-Rule" id="MF_00258"/>
    </source>
</evidence>
<evidence type="ECO:0000256" key="3">
    <source>
        <dbReference type="ARBA" id="ARBA00022960"/>
    </source>
</evidence>
<dbReference type="NCBIfam" id="TIGR00067">
    <property type="entry name" value="glut_race"/>
    <property type="match status" value="1"/>
</dbReference>
<dbReference type="GO" id="GO:0008360">
    <property type="term" value="P:regulation of cell shape"/>
    <property type="evidence" value="ECO:0007669"/>
    <property type="project" value="UniProtKB-KW"/>
</dbReference>
<keyword evidence="6 7" id="KW-0961">Cell wall biogenesis/degradation</keyword>
<dbReference type="InterPro" id="IPR018187">
    <property type="entry name" value="Asp/Glu_racemase_AS_1"/>
</dbReference>
<evidence type="ECO:0000256" key="1">
    <source>
        <dbReference type="ARBA" id="ARBA00001602"/>
    </source>
</evidence>
<dbReference type="EC" id="5.1.1.3" evidence="2 7"/>
<keyword evidence="4 7" id="KW-0573">Peptidoglycan synthesis</keyword>
<name>A0A2H3KXG5_9CHLR</name>
<dbReference type="SUPFAM" id="SSF53681">
    <property type="entry name" value="Aspartate/glutamate racemase"/>
    <property type="match status" value="2"/>
</dbReference>
<feature type="binding site" evidence="7">
    <location>
        <begin position="38"/>
        <end position="39"/>
    </location>
    <ligand>
        <name>substrate</name>
    </ligand>
</feature>
<dbReference type="UniPathway" id="UPA00219"/>
<dbReference type="Gene3D" id="3.40.50.1860">
    <property type="match status" value="2"/>
</dbReference>
<dbReference type="Proteomes" id="UP000220922">
    <property type="component" value="Unassembled WGS sequence"/>
</dbReference>
<proteinExistence type="inferred from homology"/>
<evidence type="ECO:0000313" key="9">
    <source>
        <dbReference type="Proteomes" id="UP000220922"/>
    </source>
</evidence>
<dbReference type="RefSeq" id="WP_097651319.1">
    <property type="nucleotide sequence ID" value="NZ_LYXE01000059.1"/>
</dbReference>
<dbReference type="GO" id="GO:0071555">
    <property type="term" value="P:cell wall organization"/>
    <property type="evidence" value="ECO:0007669"/>
    <property type="project" value="UniProtKB-KW"/>
</dbReference>
<evidence type="ECO:0000256" key="4">
    <source>
        <dbReference type="ARBA" id="ARBA00022984"/>
    </source>
</evidence>
<dbReference type="FunFam" id="3.40.50.1860:FF:000001">
    <property type="entry name" value="Glutamate racemase"/>
    <property type="match status" value="1"/>
</dbReference>
<reference evidence="8 9" key="1">
    <citation type="submission" date="2016-05" db="EMBL/GenBank/DDBJ databases">
        <authorList>
            <person name="Lavstsen T."/>
            <person name="Jespersen J.S."/>
        </authorList>
    </citation>
    <scope>NUCLEOTIDE SEQUENCE [LARGE SCALE GENOMIC DNA]</scope>
    <source>
        <strain evidence="8 9">B7-9</strain>
    </source>
</reference>
<evidence type="ECO:0000256" key="5">
    <source>
        <dbReference type="ARBA" id="ARBA00023235"/>
    </source>
</evidence>
<dbReference type="AlphaFoldDB" id="A0A2H3KXG5"/>